<reference evidence="1 2" key="1">
    <citation type="submission" date="2024-01" db="EMBL/GenBank/DDBJ databases">
        <title>Genome assemblies of Stephania.</title>
        <authorList>
            <person name="Yang L."/>
        </authorList>
    </citation>
    <scope>NUCLEOTIDE SEQUENCE [LARGE SCALE GENOMIC DNA]</scope>
    <source>
        <strain evidence="1">QJT</strain>
        <tissue evidence="1">Leaf</tissue>
    </source>
</reference>
<organism evidence="1 2">
    <name type="scientific">Stephania japonica</name>
    <dbReference type="NCBI Taxonomy" id="461633"/>
    <lineage>
        <taxon>Eukaryota</taxon>
        <taxon>Viridiplantae</taxon>
        <taxon>Streptophyta</taxon>
        <taxon>Embryophyta</taxon>
        <taxon>Tracheophyta</taxon>
        <taxon>Spermatophyta</taxon>
        <taxon>Magnoliopsida</taxon>
        <taxon>Ranunculales</taxon>
        <taxon>Menispermaceae</taxon>
        <taxon>Menispermoideae</taxon>
        <taxon>Cissampelideae</taxon>
        <taxon>Stephania</taxon>
    </lineage>
</organism>
<gene>
    <name evidence="1" type="ORF">Sjap_022066</name>
</gene>
<accession>A0AAP0HSF3</accession>
<evidence type="ECO:0000313" key="1">
    <source>
        <dbReference type="EMBL" id="KAK9096569.1"/>
    </source>
</evidence>
<sequence>MAYIGLTSESEKIDGYHELEPLLLGDFCRFLIYRKMRLYCNHEEDAASISDEEMVDGDANIDDEEMVVGDANIDDEEMVDSNIDDEEIVDANIDDEDEEMVDANMDEKEMVEHGT</sequence>
<dbReference type="EMBL" id="JBBNAE010000009">
    <property type="protein sequence ID" value="KAK9096569.1"/>
    <property type="molecule type" value="Genomic_DNA"/>
</dbReference>
<protein>
    <submittedName>
        <fullName evidence="1">Uncharacterized protein</fullName>
    </submittedName>
</protein>
<proteinExistence type="predicted"/>
<dbReference type="AlphaFoldDB" id="A0AAP0HSF3"/>
<evidence type="ECO:0000313" key="2">
    <source>
        <dbReference type="Proteomes" id="UP001417504"/>
    </source>
</evidence>
<comment type="caution">
    <text evidence="1">The sequence shown here is derived from an EMBL/GenBank/DDBJ whole genome shotgun (WGS) entry which is preliminary data.</text>
</comment>
<dbReference type="Proteomes" id="UP001417504">
    <property type="component" value="Unassembled WGS sequence"/>
</dbReference>
<keyword evidence="2" id="KW-1185">Reference proteome</keyword>
<name>A0AAP0HSF3_9MAGN</name>